<dbReference type="NCBIfam" id="TIGR03142">
    <property type="entry name" value="cytochro_ccmI"/>
    <property type="match status" value="1"/>
</dbReference>
<keyword evidence="7" id="KW-0472">Membrane</keyword>
<dbReference type="InterPro" id="IPR011990">
    <property type="entry name" value="TPR-like_helical_dom_sf"/>
</dbReference>
<gene>
    <name evidence="9" type="primary">ccmI</name>
    <name evidence="9" type="ORF">ACFQPS_04265</name>
</gene>
<feature type="domain" description="Cytochrome c-type biogenesis protein H TPR" evidence="8">
    <location>
        <begin position="315"/>
        <end position="462"/>
    </location>
</feature>
<dbReference type="InterPro" id="IPR056413">
    <property type="entry name" value="TPR_CcmH_CycH"/>
</dbReference>
<comment type="caution">
    <text evidence="9">The sequence shown here is derived from an EMBL/GenBank/DDBJ whole genome shotgun (WGS) entry which is preliminary data.</text>
</comment>
<dbReference type="Proteomes" id="UP001596456">
    <property type="component" value="Unassembled WGS sequence"/>
</dbReference>
<feature type="transmembrane region" description="Helical" evidence="7">
    <location>
        <begin position="99"/>
        <end position="118"/>
    </location>
</feature>
<proteinExistence type="predicted"/>
<evidence type="ECO:0000256" key="1">
    <source>
        <dbReference type="ARBA" id="ARBA00004196"/>
    </source>
</evidence>
<keyword evidence="7" id="KW-1133">Transmembrane helix</keyword>
<sequence>MGMMVFWLVAAVLTAIAVGMLLRPLTRPTQGLVGSAAEHTRRVYADQVAEIERDLARGVLTADQARAARAEAGRRLLGAAAEADKAKAKPAVAQPSPRLAMVVTLLLPVAALAIYIPLGRPDLPSQPFASRTDLAANEIPDNVLQAAEELARNLEQNPDDLRGWALLASTYAAMGRNAEAAEAYRRAVGLSQGDAELTAAFGEQLTYAAGGVVSEEARRAFEAAVEKSPKEPRARYFLAVARLQAGDVRGAIDRWGELLKDSPADAPWVGVVISQITRAAEQIGIDPATVTPQPLPPAGPPAGSADGSAGADGAAPALTQEQMDQMQALSPEEQEKMVRTMVDSLTTRLEQQPDDVEGWLRLGRARQVLGEPEAAREALRRATGLAPDRADVWLAYAGTLAPEDKAAPSPEFLAALERVLAIEPDNLQALWHRGEAAAGTGDTARARASWQRLIGLLPEDAPARAEIQKRIDALPAP</sequence>
<dbReference type="SMART" id="SM00028">
    <property type="entry name" value="TPR"/>
    <property type="match status" value="4"/>
</dbReference>
<feature type="region of interest" description="Disordered" evidence="6">
    <location>
        <begin position="288"/>
        <end position="313"/>
    </location>
</feature>
<evidence type="ECO:0000256" key="7">
    <source>
        <dbReference type="SAM" id="Phobius"/>
    </source>
</evidence>
<dbReference type="RefSeq" id="WP_377356729.1">
    <property type="nucleotide sequence ID" value="NZ_JBHTCM010000005.1"/>
</dbReference>
<protein>
    <submittedName>
        <fullName evidence="9">C-type cytochrome biogenesis protein CcmI</fullName>
    </submittedName>
</protein>
<dbReference type="InterPro" id="IPR017560">
    <property type="entry name" value="Cyt_c_biogenesis_CcmI"/>
</dbReference>
<evidence type="ECO:0000256" key="5">
    <source>
        <dbReference type="PROSITE-ProRule" id="PRU00339"/>
    </source>
</evidence>
<evidence type="ECO:0000256" key="3">
    <source>
        <dbReference type="ARBA" id="ARBA00022748"/>
    </source>
</evidence>
<evidence type="ECO:0000256" key="6">
    <source>
        <dbReference type="SAM" id="MobiDB-lite"/>
    </source>
</evidence>
<dbReference type="SUPFAM" id="SSF48452">
    <property type="entry name" value="TPR-like"/>
    <property type="match status" value="2"/>
</dbReference>
<keyword evidence="2" id="KW-0677">Repeat</keyword>
<keyword evidence="4 5" id="KW-0802">TPR repeat</keyword>
<dbReference type="PANTHER" id="PTHR47870">
    <property type="entry name" value="CYTOCHROME C-TYPE BIOGENESIS PROTEIN CCMH"/>
    <property type="match status" value="1"/>
</dbReference>
<feature type="transmembrane region" description="Helical" evidence="7">
    <location>
        <begin position="6"/>
        <end position="22"/>
    </location>
</feature>
<organism evidence="9 10">
    <name type="scientific">Rhodocista pekingensis</name>
    <dbReference type="NCBI Taxonomy" id="201185"/>
    <lineage>
        <taxon>Bacteria</taxon>
        <taxon>Pseudomonadati</taxon>
        <taxon>Pseudomonadota</taxon>
        <taxon>Alphaproteobacteria</taxon>
        <taxon>Rhodospirillales</taxon>
        <taxon>Azospirillaceae</taxon>
        <taxon>Rhodocista</taxon>
    </lineage>
</organism>
<evidence type="ECO:0000259" key="8">
    <source>
        <dbReference type="Pfam" id="PF23914"/>
    </source>
</evidence>
<dbReference type="PANTHER" id="PTHR47870:SF1">
    <property type="entry name" value="CYTOCHROME C-TYPE BIOGENESIS PROTEIN CCMH"/>
    <property type="match status" value="1"/>
</dbReference>
<accession>A0ABW2KSS8</accession>
<feature type="domain" description="Cytochrome c-type biogenesis protein H TPR" evidence="8">
    <location>
        <begin position="151"/>
        <end position="267"/>
    </location>
</feature>
<keyword evidence="7" id="KW-0812">Transmembrane</keyword>
<dbReference type="Gene3D" id="1.25.40.10">
    <property type="entry name" value="Tetratricopeptide repeat domain"/>
    <property type="match status" value="2"/>
</dbReference>
<evidence type="ECO:0000256" key="2">
    <source>
        <dbReference type="ARBA" id="ARBA00022737"/>
    </source>
</evidence>
<feature type="repeat" description="TPR" evidence="5">
    <location>
        <begin position="356"/>
        <end position="389"/>
    </location>
</feature>
<dbReference type="InterPro" id="IPR051263">
    <property type="entry name" value="C-type_cytochrome_biogenesis"/>
</dbReference>
<feature type="compositionally biased region" description="Low complexity" evidence="6">
    <location>
        <begin position="301"/>
        <end position="313"/>
    </location>
</feature>
<dbReference type="Pfam" id="PF23914">
    <property type="entry name" value="TPR_CcmH_CycH"/>
    <property type="match status" value="2"/>
</dbReference>
<feature type="repeat" description="TPR" evidence="5">
    <location>
        <begin position="161"/>
        <end position="194"/>
    </location>
</feature>
<dbReference type="InterPro" id="IPR019734">
    <property type="entry name" value="TPR_rpt"/>
</dbReference>
<evidence type="ECO:0000256" key="4">
    <source>
        <dbReference type="ARBA" id="ARBA00022803"/>
    </source>
</evidence>
<comment type="subcellular location">
    <subcellularLocation>
        <location evidence="1">Cell envelope</location>
    </subcellularLocation>
</comment>
<reference evidence="10" key="1">
    <citation type="journal article" date="2019" name="Int. J. Syst. Evol. Microbiol.">
        <title>The Global Catalogue of Microorganisms (GCM) 10K type strain sequencing project: providing services to taxonomists for standard genome sequencing and annotation.</title>
        <authorList>
            <consortium name="The Broad Institute Genomics Platform"/>
            <consortium name="The Broad Institute Genome Sequencing Center for Infectious Disease"/>
            <person name="Wu L."/>
            <person name="Ma J."/>
        </authorList>
    </citation>
    <scope>NUCLEOTIDE SEQUENCE [LARGE SCALE GENOMIC DNA]</scope>
    <source>
        <strain evidence="10">CGMCC 1.16275</strain>
    </source>
</reference>
<evidence type="ECO:0000313" key="9">
    <source>
        <dbReference type="EMBL" id="MFC7332366.1"/>
    </source>
</evidence>
<dbReference type="PROSITE" id="PS50005">
    <property type="entry name" value="TPR"/>
    <property type="match status" value="2"/>
</dbReference>
<dbReference type="EMBL" id="JBHTCM010000005">
    <property type="protein sequence ID" value="MFC7332366.1"/>
    <property type="molecule type" value="Genomic_DNA"/>
</dbReference>
<name>A0ABW2KSS8_9PROT</name>
<keyword evidence="3" id="KW-0201">Cytochrome c-type biogenesis</keyword>
<keyword evidence="10" id="KW-1185">Reference proteome</keyword>
<evidence type="ECO:0000313" key="10">
    <source>
        <dbReference type="Proteomes" id="UP001596456"/>
    </source>
</evidence>